<dbReference type="EMBL" id="LCTV02000009">
    <property type="protein sequence ID" value="PRQ72790.1"/>
    <property type="molecule type" value="Genomic_DNA"/>
</dbReference>
<feature type="region of interest" description="Disordered" evidence="1">
    <location>
        <begin position="981"/>
        <end position="1035"/>
    </location>
</feature>
<dbReference type="EMBL" id="CWKI01000009">
    <property type="protein sequence ID" value="CTR09184.1"/>
    <property type="molecule type" value="Genomic_DNA"/>
</dbReference>
<evidence type="ECO:0000313" key="3">
    <source>
        <dbReference type="EMBL" id="PRQ72790.1"/>
    </source>
</evidence>
<feature type="compositionally biased region" description="Polar residues" evidence="1">
    <location>
        <begin position="419"/>
        <end position="436"/>
    </location>
</feature>
<proteinExistence type="predicted"/>
<feature type="region of interest" description="Disordered" evidence="1">
    <location>
        <begin position="290"/>
        <end position="350"/>
    </location>
</feature>
<accession>A0A0K3CHP5</accession>
<reference evidence="3 5" key="2">
    <citation type="journal article" date="2018" name="Elife">
        <title>Functional genomics of lipid metabolism in the oleaginous yeast Rhodosporidium toruloides.</title>
        <authorList>
            <person name="Coradetti S.T."/>
            <person name="Pinel D."/>
            <person name="Geiselman G."/>
            <person name="Ito M."/>
            <person name="Mondo S."/>
            <person name="Reilly M.C."/>
            <person name="Cheng Y.F."/>
            <person name="Bauer S."/>
            <person name="Grigoriev I."/>
            <person name="Gladden J.M."/>
            <person name="Simmons B.A."/>
            <person name="Brem R."/>
            <person name="Arkin A.P."/>
            <person name="Skerker J.M."/>
        </authorList>
    </citation>
    <scope>NUCLEOTIDE SEQUENCE [LARGE SCALE GENOMIC DNA]</scope>
    <source>
        <strain evidence="3 5">NBRC 0880</strain>
    </source>
</reference>
<gene>
    <name evidence="2" type="primary">FGENESH: predicted gene_9.391</name>
    <name evidence="3" type="ORF">AAT19DRAFT_16714</name>
    <name evidence="2" type="ORF">BN2166_0050450</name>
</gene>
<feature type="compositionally biased region" description="Low complexity" evidence="1">
    <location>
        <begin position="809"/>
        <end position="819"/>
    </location>
</feature>
<evidence type="ECO:0000313" key="2">
    <source>
        <dbReference type="EMBL" id="CTR09184.1"/>
    </source>
</evidence>
<feature type="compositionally biased region" description="Polar residues" evidence="1">
    <location>
        <begin position="356"/>
        <end position="368"/>
    </location>
</feature>
<feature type="compositionally biased region" description="Basic and acidic residues" evidence="1">
    <location>
        <begin position="555"/>
        <end position="565"/>
    </location>
</feature>
<feature type="compositionally biased region" description="Basic and acidic residues" evidence="1">
    <location>
        <begin position="595"/>
        <end position="607"/>
    </location>
</feature>
<feature type="compositionally biased region" description="Low complexity" evidence="1">
    <location>
        <begin position="783"/>
        <end position="796"/>
    </location>
</feature>
<dbReference type="STRING" id="5286.A0A0K3CHP5"/>
<feature type="compositionally biased region" description="Polar residues" evidence="1">
    <location>
        <begin position="340"/>
        <end position="350"/>
    </location>
</feature>
<feature type="compositionally biased region" description="Low complexity" evidence="1">
    <location>
        <begin position="655"/>
        <end position="664"/>
    </location>
</feature>
<sequence length="1118" mass="116579">MAAVYSEPVYVHSNPAATLLSEARPTRLSPAALLSLNYLSDELLHLIVHAALHSAPIETAPNGDAHPVASAPVPLEEDEVLTTERFKSALARILGPTSLAKECILEAELAVRELVRRASPSLRADGALKKTSGRGVWGSPVLPETASLPGPAAGETKDLSREKVAKQAVEVFRCLRAWVMQISGVGAAAPLSGAPASLTEHLVALSPPKPPPASARSPHISFLLALYVERILTHLSTHILRLVASSASSRPSSDTEVTATVTDLEAALVQDQLVWNWAQGMRVRGFIEQEGKNERARSRNGGMGRRKSTNSSNVASPVSSSAGGVALPDVGTPERRPSLGGSTAVPSTIETRRTSFASTAVGSSNGAKQGTGLGIGTRANGAVKAAALDDDSFDQLLNSGKTIKLSGTPDRLRFEQQNKRMSGSQSMSALSNSTDSPSRHLKARPPQFGGILSEDTETEQPLDGRDRPSGSRKDSLIDVLNSPPPWSNGDATPSRRQSIIPKRPVPQDDPLHPVSVAMRVQGSQNSVSTVDSAASEGGDGEDALASPGARMRALKAKDERRDLASERQINNDLMAFFAAEPPSLPRPMSTIDARPSFDDSPSKDKSTASKRSLGGLRGLVSRVTGGSSGSGKKDDSAGPVSPTSPPPNSPPPPSYRSRAGSPPRRASRMHSIDGGEGSSASNAQTALRAAGFSDSIARAATKYTPPPGLGTPPARDARQSRRSMSVPTVEQPSVPPYSSPPLPASAQNQRKRSPRIPQNGSSSAEASASEDSHNSRLAPPIPVVDAAPIVTPPRRSSSLKRSRRERETSGASSSTVSTTRALPAVETSAPPVTVEPIVTTSSTTGGAAPPAQSSASAQAAVANVAAAAALAPMVADAAAQELRLDKHAQPSTIPPPPLTPVAEAAPSPTTPSATLTPSDSRPSPARPTSSSGLSGKTLVSHLRELRSAMLAYAHSKEDCVELVEAMLRDEARRVEKLAQREREETLAKEKGRDVDGEQQVAASRAVVAPSRPAEAFEADAAGKSSGGLDRETDEAPDDIEDAETHQARLAEYLLTCDGQSSEAEDEMAATDADQVADNSAQAQPAVSAHSPFVAPASSSMSTQAMQSVLRPAEVEATA</sequence>
<feature type="compositionally biased region" description="Polar residues" evidence="1">
    <location>
        <begin position="521"/>
        <end position="532"/>
    </location>
</feature>
<evidence type="ECO:0000256" key="1">
    <source>
        <dbReference type="SAM" id="MobiDB-lite"/>
    </source>
</evidence>
<dbReference type="Proteomes" id="UP000239560">
    <property type="component" value="Unassembled WGS sequence"/>
</dbReference>
<protein>
    <submittedName>
        <fullName evidence="2">BY PROTMAP: gi|647403152|emb|CDR49310.1| RHTO0S25e00980g1_1 [Rhodosporidium toruloides]</fullName>
    </submittedName>
</protein>
<feature type="compositionally biased region" description="Low complexity" evidence="1">
    <location>
        <begin position="900"/>
        <end position="931"/>
    </location>
</feature>
<evidence type="ECO:0000313" key="4">
    <source>
        <dbReference type="Proteomes" id="UP000199069"/>
    </source>
</evidence>
<feature type="region of interest" description="Disordered" evidence="1">
    <location>
        <begin position="885"/>
        <end position="936"/>
    </location>
</feature>
<feature type="compositionally biased region" description="Basic and acidic residues" evidence="1">
    <location>
        <begin position="981"/>
        <end position="995"/>
    </location>
</feature>
<feature type="compositionally biased region" description="Low complexity" evidence="1">
    <location>
        <begin position="1000"/>
        <end position="1013"/>
    </location>
</feature>
<name>A0A0K3CHP5_RHOTO</name>
<reference evidence="2 4" key="1">
    <citation type="submission" date="2015-07" db="EMBL/GenBank/DDBJ databases">
        <authorList>
            <person name="Cajimat M.N.B."/>
            <person name="Milazzo M.L."/>
            <person name="Fulhorst C.F."/>
        </authorList>
    </citation>
    <scope>NUCLEOTIDE SEQUENCE [LARGE SCALE GENOMIC DNA]</scope>
    <source>
        <strain evidence="2">Single colony</strain>
    </source>
</reference>
<feature type="region of interest" description="Disordered" evidence="1">
    <location>
        <begin position="356"/>
        <end position="375"/>
    </location>
</feature>
<organism evidence="2 4">
    <name type="scientific">Rhodotorula toruloides</name>
    <name type="common">Yeast</name>
    <name type="synonym">Rhodosporidium toruloides</name>
    <dbReference type="NCBI Taxonomy" id="5286"/>
    <lineage>
        <taxon>Eukaryota</taxon>
        <taxon>Fungi</taxon>
        <taxon>Dikarya</taxon>
        <taxon>Basidiomycota</taxon>
        <taxon>Pucciniomycotina</taxon>
        <taxon>Microbotryomycetes</taxon>
        <taxon>Sporidiobolales</taxon>
        <taxon>Sporidiobolaceae</taxon>
        <taxon>Rhodotorula</taxon>
    </lineage>
</organism>
<feature type="compositionally biased region" description="Polar residues" evidence="1">
    <location>
        <begin position="722"/>
        <end position="731"/>
    </location>
</feature>
<feature type="compositionally biased region" description="Low complexity" evidence="1">
    <location>
        <begin position="309"/>
        <end position="326"/>
    </location>
</feature>
<evidence type="ECO:0000313" key="5">
    <source>
        <dbReference type="Proteomes" id="UP000239560"/>
    </source>
</evidence>
<keyword evidence="4" id="KW-1185">Reference proteome</keyword>
<feature type="compositionally biased region" description="Low complexity" evidence="1">
    <location>
        <begin position="847"/>
        <end position="862"/>
    </location>
</feature>
<feature type="compositionally biased region" description="Pro residues" evidence="1">
    <location>
        <begin position="642"/>
        <end position="654"/>
    </location>
</feature>
<feature type="region of interest" description="Disordered" evidence="1">
    <location>
        <begin position="1059"/>
        <end position="1101"/>
    </location>
</feature>
<dbReference type="OrthoDB" id="2528951at2759"/>
<feature type="compositionally biased region" description="Basic and acidic residues" evidence="1">
    <location>
        <begin position="462"/>
        <end position="476"/>
    </location>
</feature>
<dbReference type="Proteomes" id="UP000199069">
    <property type="component" value="Unassembled WGS sequence"/>
</dbReference>
<dbReference type="AlphaFoldDB" id="A0A0K3CHP5"/>
<feature type="compositionally biased region" description="Pro residues" evidence="1">
    <location>
        <begin position="733"/>
        <end position="743"/>
    </location>
</feature>
<feature type="region of interest" description="Disordered" evidence="1">
    <location>
        <begin position="417"/>
        <end position="862"/>
    </location>
</feature>
<dbReference type="OMA" id="SVAMRVQ"/>